<evidence type="ECO:0000256" key="3">
    <source>
        <dbReference type="SAM" id="SignalP"/>
    </source>
</evidence>
<dbReference type="SMART" id="SM01305">
    <property type="entry name" value="RESP18"/>
    <property type="match status" value="1"/>
</dbReference>
<organism evidence="5 6">
    <name type="scientific">Rattus norvegicus</name>
    <name type="common">Rat</name>
    <dbReference type="NCBI Taxonomy" id="10116"/>
    <lineage>
        <taxon>Eukaryota</taxon>
        <taxon>Metazoa</taxon>
        <taxon>Chordata</taxon>
        <taxon>Craniata</taxon>
        <taxon>Vertebrata</taxon>
        <taxon>Euteleostomi</taxon>
        <taxon>Mammalia</taxon>
        <taxon>Eutheria</taxon>
        <taxon>Euarchontoglires</taxon>
        <taxon>Glires</taxon>
        <taxon>Rodentia</taxon>
        <taxon>Myomorpha</taxon>
        <taxon>Muroidea</taxon>
        <taxon>Muridae</taxon>
        <taxon>Murinae</taxon>
        <taxon>Rattus</taxon>
    </lineage>
</organism>
<evidence type="ECO:0000256" key="1">
    <source>
        <dbReference type="ARBA" id="ARBA00004398"/>
    </source>
</evidence>
<feature type="domain" description="RESP18" evidence="4">
    <location>
        <begin position="37"/>
        <end position="140"/>
    </location>
</feature>
<reference evidence="5" key="3">
    <citation type="submission" date="2025-09" db="UniProtKB">
        <authorList>
            <consortium name="Ensembl"/>
        </authorList>
    </citation>
    <scope>IDENTIFICATION</scope>
    <source>
        <strain evidence="5">Brown Norway</strain>
    </source>
</reference>
<evidence type="ECO:0000313" key="5">
    <source>
        <dbReference type="Ensembl" id="ENSRNOP00000071007.1"/>
    </source>
</evidence>
<sequence>MQSSLKPAGSGVLQLLVCFLLLYSRPSSCSDINAHDGQGQVGSEQLWTFQGLVASVFQYLQLLFHHIVPQGMFWTDDIAYELMTKKVEHLSRLHPQYPCRKEGKVVSPIATTGVRGKQEEKLRLLSPQKSPAVKVNRDRCFTTKVIPKATKQEVTHPSKSQPVRSGSQPLILPEEQVPISVPWPLEFLNLGFFGPFPTVGLNLVAD</sequence>
<evidence type="ECO:0000313" key="7">
    <source>
        <dbReference type="RGD" id="3555"/>
    </source>
</evidence>
<dbReference type="InterPro" id="IPR024833">
    <property type="entry name" value="RESP18"/>
</dbReference>
<comment type="subcellular location">
    <subcellularLocation>
        <location evidence="1">Cytoplasmic vesicle</location>
        <location evidence="1">Secretory vesicle</location>
    </subcellularLocation>
</comment>
<accession>A0A0G2JZD6</accession>
<dbReference type="Proteomes" id="UP000002494">
    <property type="component" value="Chromosome 9"/>
</dbReference>
<reference evidence="5" key="1">
    <citation type="submission" date="2024-01" db="EMBL/GenBank/DDBJ databases">
        <title>GRCr8: a new rat reference genome assembly contstructed from accurate long reads and long range scaffolding.</title>
        <authorList>
            <person name="Doris P.A."/>
            <person name="Kalbfleisch T."/>
            <person name="Li K."/>
            <person name="Howe K."/>
            <person name="Wood J."/>
        </authorList>
    </citation>
    <scope>NUCLEOTIDE SEQUENCE [LARGE SCALE GENOMIC DNA]</scope>
    <source>
        <strain evidence="5">Brown Norway</strain>
    </source>
</reference>
<dbReference type="Ensembl" id="ENSRNOT00000089555.3">
    <property type="protein sequence ID" value="ENSRNOP00000071007.1"/>
    <property type="gene ID" value="ENSRNOG00000019704.5"/>
</dbReference>
<keyword evidence="3" id="KW-0732">Signal</keyword>
<feature type="signal peptide" evidence="3">
    <location>
        <begin position="1"/>
        <end position="29"/>
    </location>
</feature>
<evidence type="ECO:0000256" key="2">
    <source>
        <dbReference type="ARBA" id="ARBA00023329"/>
    </source>
</evidence>
<dbReference type="AlphaFoldDB" id="A0A0G2JZD6"/>
<name>A0A0G2JZD6_RAT</name>
<dbReference type="PANTHER" id="PTHR17314:SF0">
    <property type="entry name" value="REGULATED ENDOCRINE-SPECIFIC PROTEIN 18"/>
    <property type="match status" value="1"/>
</dbReference>
<proteinExistence type="predicted"/>
<keyword evidence="2" id="KW-0968">Cytoplasmic vesicle</keyword>
<protein>
    <submittedName>
        <fullName evidence="5">Regulated endocrine-specific protein 18</fullName>
    </submittedName>
</protein>
<dbReference type="PANTHER" id="PTHR17314">
    <property type="entry name" value="REGULATED ENDOCRINE SPECIFIC PROTEIN 18"/>
    <property type="match status" value="1"/>
</dbReference>
<dbReference type="OMA" id="GRIQHPL"/>
<keyword evidence="6" id="KW-1185">Reference proteome</keyword>
<dbReference type="GO" id="GO:0030133">
    <property type="term" value="C:transport vesicle"/>
    <property type="evidence" value="ECO:0007669"/>
    <property type="project" value="UniProtKB-SubCell"/>
</dbReference>
<dbReference type="OrthoDB" id="9837799at2759"/>
<dbReference type="Bgee" id="ENSRNOG00000019704">
    <property type="expression patterns" value="Expressed in cerebellum and 20 other cell types or tissues"/>
</dbReference>
<dbReference type="Pfam" id="PF14948">
    <property type="entry name" value="RESP18"/>
    <property type="match status" value="1"/>
</dbReference>
<dbReference type="ExpressionAtlas" id="A0A0G2JZD6">
    <property type="expression patterns" value="baseline and differential"/>
</dbReference>
<dbReference type="GeneTree" id="ENSGT00390000008124"/>
<gene>
    <name evidence="5 7" type="primary">Resp18</name>
</gene>
<evidence type="ECO:0000259" key="4">
    <source>
        <dbReference type="Pfam" id="PF14948"/>
    </source>
</evidence>
<dbReference type="RGD" id="3555">
    <property type="gene designation" value="Resp18"/>
</dbReference>
<dbReference type="InterPro" id="IPR029403">
    <property type="entry name" value="RESP18_dom"/>
</dbReference>
<feature type="chain" id="PRO_5002546762" evidence="3">
    <location>
        <begin position="30"/>
        <end position="206"/>
    </location>
</feature>
<evidence type="ECO:0000313" key="6">
    <source>
        <dbReference type="Proteomes" id="UP000002494"/>
    </source>
</evidence>
<reference evidence="5" key="2">
    <citation type="submission" date="2025-08" db="UniProtKB">
        <authorList>
            <consortium name="Ensembl"/>
        </authorList>
    </citation>
    <scope>IDENTIFICATION</scope>
    <source>
        <strain evidence="5">Brown Norway</strain>
    </source>
</reference>